<dbReference type="Proteomes" id="UP001163735">
    <property type="component" value="Segment"/>
</dbReference>
<keyword evidence="2" id="KW-1185">Reference proteome</keyword>
<protein>
    <submittedName>
        <fullName evidence="1">Uncharacterized protein</fullName>
    </submittedName>
</protein>
<organism evidence="1 2">
    <name type="scientific">Aeromonas phage APT65</name>
    <dbReference type="NCBI Taxonomy" id="2982914"/>
    <lineage>
        <taxon>Viruses</taxon>
        <taxon>Duplodnaviria</taxon>
        <taxon>Heunggongvirae</taxon>
        <taxon>Uroviricota</taxon>
        <taxon>Caudoviricetes</taxon>
        <taxon>Aquaneticvirus</taxon>
        <taxon>Aquaneticvirus ApT65</taxon>
    </lineage>
</organism>
<evidence type="ECO:0000313" key="2">
    <source>
        <dbReference type="Proteomes" id="UP001163735"/>
    </source>
</evidence>
<accession>A0A9E8GHT4</accession>
<evidence type="ECO:0000313" key="1">
    <source>
        <dbReference type="EMBL" id="UZV39670.1"/>
    </source>
</evidence>
<reference evidence="1" key="1">
    <citation type="submission" date="2022-09" db="EMBL/GenBank/DDBJ databases">
        <authorList>
            <person name="Cebeci A."/>
            <person name="Ture M."/>
            <person name="Alemdag M."/>
            <person name="Altinok I."/>
        </authorList>
    </citation>
    <scope>NUCLEOTIDE SEQUENCE</scope>
</reference>
<dbReference type="EMBL" id="OP491958">
    <property type="protein sequence ID" value="UZV39670.1"/>
    <property type="molecule type" value="Genomic_DNA"/>
</dbReference>
<gene>
    <name evidence="1" type="ORF">APT65_00067</name>
</gene>
<sequence>MISYNYAIEDGGDGYSCIRIFANKKAFDYYMEFLEEAYVSDTGVIRVEGHIYQDDLLTLQDVKDMFL</sequence>
<name>A0A9E8GHT4_9CAUD</name>
<proteinExistence type="predicted"/>